<accession>A0A167X6C8</accession>
<evidence type="ECO:0000256" key="1">
    <source>
        <dbReference type="ARBA" id="ARBA00023002"/>
    </source>
</evidence>
<gene>
    <name evidence="3" type="ORF">EN45_026200</name>
</gene>
<evidence type="ECO:0000259" key="2">
    <source>
        <dbReference type="Pfam" id="PF04030"/>
    </source>
</evidence>
<dbReference type="Pfam" id="PF04030">
    <property type="entry name" value="ALO"/>
    <property type="match status" value="1"/>
</dbReference>
<dbReference type="PhylomeDB" id="A0A167X6C8"/>
<keyword evidence="1" id="KW-0560">Oxidoreductase</keyword>
<dbReference type="InterPro" id="IPR007173">
    <property type="entry name" value="ALO_C"/>
</dbReference>
<feature type="domain" description="D-arabinono-1,4-lactone oxidase C-terminal" evidence="2">
    <location>
        <begin position="76"/>
        <end position="146"/>
    </location>
</feature>
<evidence type="ECO:0000313" key="3">
    <source>
        <dbReference type="EMBL" id="KZN92462.1"/>
    </source>
</evidence>
<organism evidence="3">
    <name type="scientific">Penicillium chrysogenum</name>
    <name type="common">Penicillium notatum</name>
    <dbReference type="NCBI Taxonomy" id="5076"/>
    <lineage>
        <taxon>Eukaryota</taxon>
        <taxon>Fungi</taxon>
        <taxon>Dikarya</taxon>
        <taxon>Ascomycota</taxon>
        <taxon>Pezizomycotina</taxon>
        <taxon>Eurotiomycetes</taxon>
        <taxon>Eurotiomycetidae</taxon>
        <taxon>Eurotiales</taxon>
        <taxon>Aspergillaceae</taxon>
        <taxon>Penicillium</taxon>
        <taxon>Penicillium chrysogenum species complex</taxon>
    </lineage>
</organism>
<dbReference type="Proteomes" id="UP000076449">
    <property type="component" value="Chromosome I"/>
</dbReference>
<proteinExistence type="predicted"/>
<dbReference type="GO" id="GO:0003885">
    <property type="term" value="F:D-arabinono-1,4-lactone oxidase activity"/>
    <property type="evidence" value="ECO:0007669"/>
    <property type="project" value="InterPro"/>
</dbReference>
<reference evidence="3" key="1">
    <citation type="journal article" date="2014" name="Genome Announc.">
        <title>Complete sequencing and chromosome-scale genome assembly of the industrial progenitor strain P2niaD18 from the penicillin producer Penicillium chrysogenum.</title>
        <authorList>
            <person name="Specht T."/>
            <person name="Dahlmann T.A."/>
            <person name="Zadra I."/>
            <person name="Kurnsteiner H."/>
            <person name="Kuck U."/>
        </authorList>
    </citation>
    <scope>NUCLEOTIDE SEQUENCE [LARGE SCALE GENOMIC DNA]</scope>
    <source>
        <strain evidence="3">P2niaD18</strain>
    </source>
</reference>
<protein>
    <recommendedName>
        <fullName evidence="2">D-arabinono-1,4-lactone oxidase C-terminal domain-containing protein</fullName>
    </recommendedName>
</protein>
<name>A0A167X6C8_PENCH</name>
<dbReference type="EMBL" id="CM002798">
    <property type="protein sequence ID" value="KZN92462.1"/>
    <property type="molecule type" value="Genomic_DNA"/>
</dbReference>
<dbReference type="GO" id="GO:0016020">
    <property type="term" value="C:membrane"/>
    <property type="evidence" value="ECO:0007669"/>
    <property type="project" value="InterPro"/>
</dbReference>
<sequence length="159" mass="18729">MGQFEHFFPIENLTEAGKGYFNYALCQSDRMRPYQLDNPIEEGLRGVYLSDDVTVNLLANASGIFATLEYSWIPSYNNYTLQWFYQDLLEEIFLIFGEKYNVRPHWNKMLFNDGTYASNIYPKINSWLDIQEQMDPHCQFVNEFLAESLGIERCVSLFQ</sequence>
<dbReference type="AlphaFoldDB" id="A0A167X6C8"/>